<comment type="caution">
    <text evidence="1">The sequence shown here is derived from an EMBL/GenBank/DDBJ whole genome shotgun (WGS) entry which is preliminary data.</text>
</comment>
<protein>
    <submittedName>
        <fullName evidence="1">Uncharacterized protein</fullName>
    </submittedName>
</protein>
<gene>
    <name evidence="1" type="ORF">pdam_00000850</name>
</gene>
<dbReference type="AlphaFoldDB" id="A0A3M6TV37"/>
<evidence type="ECO:0000313" key="1">
    <source>
        <dbReference type="EMBL" id="RMX45273.1"/>
    </source>
</evidence>
<feature type="non-terminal residue" evidence="1">
    <location>
        <position position="126"/>
    </location>
</feature>
<sequence length="126" mass="13344">MSKLQKTAILPLDIITTISLQCVGGAKLMVDAGDGSVTRPRPLTHLNFGQLAHMLGIPSAASDTSDNYSLSTTELQVTRSIMNKNDVLKQIPVKGWIALAAKNCPSPRQLILGFLSSQLAAGLAIC</sequence>
<dbReference type="Proteomes" id="UP000275408">
    <property type="component" value="Unassembled WGS sequence"/>
</dbReference>
<proteinExistence type="predicted"/>
<evidence type="ECO:0000313" key="2">
    <source>
        <dbReference type="Proteomes" id="UP000275408"/>
    </source>
</evidence>
<keyword evidence="2" id="KW-1185">Reference proteome</keyword>
<accession>A0A3M6TV37</accession>
<name>A0A3M6TV37_POCDA</name>
<organism evidence="1 2">
    <name type="scientific">Pocillopora damicornis</name>
    <name type="common">Cauliflower coral</name>
    <name type="synonym">Millepora damicornis</name>
    <dbReference type="NCBI Taxonomy" id="46731"/>
    <lineage>
        <taxon>Eukaryota</taxon>
        <taxon>Metazoa</taxon>
        <taxon>Cnidaria</taxon>
        <taxon>Anthozoa</taxon>
        <taxon>Hexacorallia</taxon>
        <taxon>Scleractinia</taxon>
        <taxon>Astrocoeniina</taxon>
        <taxon>Pocilloporidae</taxon>
        <taxon>Pocillopora</taxon>
    </lineage>
</organism>
<dbReference type="EMBL" id="RCHS01002836">
    <property type="protein sequence ID" value="RMX45273.1"/>
    <property type="molecule type" value="Genomic_DNA"/>
</dbReference>
<reference evidence="1 2" key="1">
    <citation type="journal article" date="2018" name="Sci. Rep.">
        <title>Comparative analysis of the Pocillopora damicornis genome highlights role of immune system in coral evolution.</title>
        <authorList>
            <person name="Cunning R."/>
            <person name="Bay R.A."/>
            <person name="Gillette P."/>
            <person name="Baker A.C."/>
            <person name="Traylor-Knowles N."/>
        </authorList>
    </citation>
    <scope>NUCLEOTIDE SEQUENCE [LARGE SCALE GENOMIC DNA]</scope>
    <source>
        <strain evidence="1">RSMAS</strain>
        <tissue evidence="1">Whole animal</tissue>
    </source>
</reference>